<dbReference type="OrthoDB" id="624106at2"/>
<evidence type="ECO:0000313" key="2">
    <source>
        <dbReference type="EMBL" id="EOZ93862.1"/>
    </source>
</evidence>
<dbReference type="GO" id="GO:0016740">
    <property type="term" value="F:transferase activity"/>
    <property type="evidence" value="ECO:0007669"/>
    <property type="project" value="UniProtKB-KW"/>
</dbReference>
<gene>
    <name evidence="2" type="ORF">A33Q_3467</name>
</gene>
<comment type="caution">
    <text evidence="2">The sequence shown here is derived from an EMBL/GenBank/DDBJ whole genome shotgun (WGS) entry which is preliminary data.</text>
</comment>
<dbReference type="PANTHER" id="PTHR36836">
    <property type="entry name" value="COLANIC ACID BIOSYNTHESIS PROTEIN WCAK"/>
    <property type="match status" value="1"/>
</dbReference>
<dbReference type="InterPro" id="IPR007345">
    <property type="entry name" value="Polysacch_pyruvyl_Trfase"/>
</dbReference>
<sequence length="368" mass="42578">MLNSDILFNGYYGQKNTGDDAFVEVTSWAANTIWRKKNIKYLAIKKNLPQTTYKIRGYPFSFPKSYSFQQTILINQTKAFISAGGSVFHSELQVTNPKYYALQKKLKDNNFKIGAIGVSIGPFKSKVAEKSITEYLKKLDFLTVRDKSSYEYVKSLDLSCKPVESFDMAALLPSIYVIEKYKNYKKTIGISLCYSERFTKGNIQNEIKRIKRLSELIQQLDKNDNLHFKFIVINGNQRNGDRELTLKTIKEANFKNTFEVVEYNSETKVMWQSIASCDFMLSTRLHGAIFACFAQTPFMLVEYHKKCSDFLEDVGYNENLRVFDMETDIEKTSNRILTIMNNFDCYDAPLFIEEMKNKALLNFSTVDL</sequence>
<feature type="domain" description="Polysaccharide pyruvyl transferase" evidence="1">
    <location>
        <begin position="27"/>
        <end position="304"/>
    </location>
</feature>
<name>S2D3H1_INDAL</name>
<reference evidence="2 3" key="1">
    <citation type="journal article" date="2013" name="Genome Announc.">
        <title>Draft Genome Sequence of Indibacter alkaliphilus Strain LW1T, Isolated from Lonar Lake, a Haloalkaline Lake in the Buldana District of Maharashtra, India.</title>
        <authorList>
            <person name="Singh A."/>
            <person name="Kumar Jangir P."/>
            <person name="Sharma R."/>
            <person name="Singh A."/>
            <person name="Kumar Pinnaka A."/>
            <person name="Shivaji S."/>
        </authorList>
    </citation>
    <scope>NUCLEOTIDE SEQUENCE [LARGE SCALE GENOMIC DNA]</scope>
    <source>
        <strain evidence="3">CCUG 57479 / KCTC 22604 / LW1</strain>
    </source>
</reference>
<evidence type="ECO:0000259" key="1">
    <source>
        <dbReference type="Pfam" id="PF04230"/>
    </source>
</evidence>
<protein>
    <submittedName>
        <fullName evidence="2">Polysaccharide pyruvyl transferase</fullName>
    </submittedName>
</protein>
<dbReference type="AlphaFoldDB" id="S2D3H1"/>
<dbReference type="STRING" id="1189612.A33Q_3467"/>
<evidence type="ECO:0000313" key="3">
    <source>
        <dbReference type="Proteomes" id="UP000006073"/>
    </source>
</evidence>
<dbReference type="RefSeq" id="WP_009035878.1">
    <property type="nucleotide sequence ID" value="NZ_ALWO02000044.1"/>
</dbReference>
<accession>S2D3H1</accession>
<proteinExistence type="predicted"/>
<keyword evidence="3" id="KW-1185">Reference proteome</keyword>
<dbReference type="EMBL" id="ALWO02000044">
    <property type="protein sequence ID" value="EOZ93862.1"/>
    <property type="molecule type" value="Genomic_DNA"/>
</dbReference>
<dbReference type="Proteomes" id="UP000006073">
    <property type="component" value="Unassembled WGS sequence"/>
</dbReference>
<dbReference type="PANTHER" id="PTHR36836:SF1">
    <property type="entry name" value="COLANIC ACID BIOSYNTHESIS PROTEIN WCAK"/>
    <property type="match status" value="1"/>
</dbReference>
<organism evidence="2 3">
    <name type="scientific">Indibacter alkaliphilus (strain CCUG 57479 / KCTC 22604 / LW1)</name>
    <dbReference type="NCBI Taxonomy" id="1189612"/>
    <lineage>
        <taxon>Bacteria</taxon>
        <taxon>Pseudomonadati</taxon>
        <taxon>Bacteroidota</taxon>
        <taxon>Cytophagia</taxon>
        <taxon>Cytophagales</taxon>
        <taxon>Cyclobacteriaceae</taxon>
    </lineage>
</organism>
<keyword evidence="2" id="KW-0808">Transferase</keyword>
<dbReference type="Pfam" id="PF04230">
    <property type="entry name" value="PS_pyruv_trans"/>
    <property type="match status" value="1"/>
</dbReference>
<dbReference type="eggNOG" id="COG2327">
    <property type="taxonomic scope" value="Bacteria"/>
</dbReference>